<keyword evidence="4" id="KW-1185">Reference proteome</keyword>
<keyword evidence="2" id="KW-0732">Signal</keyword>
<feature type="signal peptide" evidence="2">
    <location>
        <begin position="1"/>
        <end position="21"/>
    </location>
</feature>
<dbReference type="EMBL" id="FNVA01000009">
    <property type="protein sequence ID" value="SEG69841.1"/>
    <property type="molecule type" value="Genomic_DNA"/>
</dbReference>
<reference evidence="3 4" key="1">
    <citation type="submission" date="2016-10" db="EMBL/GenBank/DDBJ databases">
        <authorList>
            <person name="de Groot N.N."/>
        </authorList>
    </citation>
    <scope>NUCLEOTIDE SEQUENCE [LARGE SCALE GENOMIC DNA]</scope>
    <source>
        <strain evidence="3 4">DSM 22489</strain>
    </source>
</reference>
<evidence type="ECO:0000256" key="2">
    <source>
        <dbReference type="SAM" id="SignalP"/>
    </source>
</evidence>
<feature type="chain" id="PRO_5009294663" evidence="2">
    <location>
        <begin position="22"/>
        <end position="216"/>
    </location>
</feature>
<feature type="region of interest" description="Disordered" evidence="1">
    <location>
        <begin position="26"/>
        <end position="45"/>
    </location>
</feature>
<sequence length="216" mass="23279">MSLRRVSLCILALIVSTGAVRSLISQTTGSQSQRDAGHPSEAQLKGENLLFAPPRNFEKAYHSDRIGSLTEFVPRGETVDDWTEMITVQVFHGLKSDPAPFLQTIGRLLAKSCPGFSTPKGIITGKENGYVVSMLIVKCPINPATGKPETTLYRIIKGKDALYSVQHAWRAVASDNDLGDAVLAFGKVTVCDTDDASHPCPSFDSLAPGPQSKPRP</sequence>
<dbReference type="AlphaFoldDB" id="A0A1H6CA46"/>
<accession>A0A1H6CA46</accession>
<evidence type="ECO:0000313" key="4">
    <source>
        <dbReference type="Proteomes" id="UP000236728"/>
    </source>
</evidence>
<organism evidence="3 4">
    <name type="scientific">Bryocella elongata</name>
    <dbReference type="NCBI Taxonomy" id="863522"/>
    <lineage>
        <taxon>Bacteria</taxon>
        <taxon>Pseudomonadati</taxon>
        <taxon>Acidobacteriota</taxon>
        <taxon>Terriglobia</taxon>
        <taxon>Terriglobales</taxon>
        <taxon>Acidobacteriaceae</taxon>
        <taxon>Bryocella</taxon>
    </lineage>
</organism>
<proteinExistence type="predicted"/>
<gene>
    <name evidence="3" type="ORF">SAMN05421819_4385</name>
</gene>
<dbReference type="Proteomes" id="UP000236728">
    <property type="component" value="Unassembled WGS sequence"/>
</dbReference>
<name>A0A1H6CA46_9BACT</name>
<protein>
    <submittedName>
        <fullName evidence="3">Uncharacterized protein</fullName>
    </submittedName>
</protein>
<evidence type="ECO:0000256" key="1">
    <source>
        <dbReference type="SAM" id="MobiDB-lite"/>
    </source>
</evidence>
<evidence type="ECO:0000313" key="3">
    <source>
        <dbReference type="EMBL" id="SEG69841.1"/>
    </source>
</evidence>
<dbReference type="RefSeq" id="WP_103935219.1">
    <property type="nucleotide sequence ID" value="NZ_FNVA01000009.1"/>
</dbReference>
<dbReference type="OrthoDB" id="6116092at2"/>